<dbReference type="InterPro" id="IPR013216">
    <property type="entry name" value="Methyltransf_11"/>
</dbReference>
<dbReference type="EMBL" id="BGZK01000561">
    <property type="protein sequence ID" value="GBP50229.1"/>
    <property type="molecule type" value="Genomic_DNA"/>
</dbReference>
<gene>
    <name evidence="5" type="primary">Trmt9b</name>
    <name evidence="5" type="ORF">EVAR_88064_1</name>
</gene>
<reference evidence="5 6" key="1">
    <citation type="journal article" date="2019" name="Commun. Biol.">
        <title>The bagworm genome reveals a unique fibroin gene that provides high tensile strength.</title>
        <authorList>
            <person name="Kono N."/>
            <person name="Nakamura H."/>
            <person name="Ohtoshi R."/>
            <person name="Tomita M."/>
            <person name="Numata K."/>
            <person name="Arakawa K."/>
        </authorList>
    </citation>
    <scope>NUCLEOTIDE SEQUENCE [LARGE SCALE GENOMIC DNA]</scope>
</reference>
<dbReference type="Gene3D" id="3.40.50.150">
    <property type="entry name" value="Vaccinia Virus protein VP39"/>
    <property type="match status" value="1"/>
</dbReference>
<dbReference type="GO" id="GO:0008757">
    <property type="term" value="F:S-adenosylmethionine-dependent methyltransferase activity"/>
    <property type="evidence" value="ECO:0007669"/>
    <property type="project" value="InterPro"/>
</dbReference>
<organism evidence="5 6">
    <name type="scientific">Eumeta variegata</name>
    <name type="common">Bagworm moth</name>
    <name type="synonym">Eumeta japonica</name>
    <dbReference type="NCBI Taxonomy" id="151549"/>
    <lineage>
        <taxon>Eukaryota</taxon>
        <taxon>Metazoa</taxon>
        <taxon>Ecdysozoa</taxon>
        <taxon>Arthropoda</taxon>
        <taxon>Hexapoda</taxon>
        <taxon>Insecta</taxon>
        <taxon>Pterygota</taxon>
        <taxon>Neoptera</taxon>
        <taxon>Endopterygota</taxon>
        <taxon>Lepidoptera</taxon>
        <taxon>Glossata</taxon>
        <taxon>Ditrysia</taxon>
        <taxon>Tineoidea</taxon>
        <taxon>Psychidae</taxon>
        <taxon>Oiketicinae</taxon>
        <taxon>Eumeta</taxon>
    </lineage>
</organism>
<keyword evidence="1 5" id="KW-0489">Methyltransferase</keyword>
<feature type="region of interest" description="Disordered" evidence="3">
    <location>
        <begin position="347"/>
        <end position="371"/>
    </location>
</feature>
<evidence type="ECO:0000313" key="6">
    <source>
        <dbReference type="Proteomes" id="UP000299102"/>
    </source>
</evidence>
<feature type="region of interest" description="Disordered" evidence="3">
    <location>
        <begin position="509"/>
        <end position="532"/>
    </location>
</feature>
<name>A0A4C1WIQ7_EUMVA</name>
<dbReference type="PANTHER" id="PTHR13069:SF37">
    <property type="entry name" value="FIRE DANCER"/>
    <property type="match status" value="1"/>
</dbReference>
<dbReference type="AlphaFoldDB" id="A0A4C1WIQ7"/>
<feature type="region of interest" description="Disordered" evidence="3">
    <location>
        <begin position="944"/>
        <end position="1007"/>
    </location>
</feature>
<accession>A0A4C1WIQ7</accession>
<dbReference type="InterPro" id="IPR029063">
    <property type="entry name" value="SAM-dependent_MTases_sf"/>
</dbReference>
<dbReference type="Proteomes" id="UP000299102">
    <property type="component" value="Unassembled WGS sequence"/>
</dbReference>
<dbReference type="Pfam" id="PF08241">
    <property type="entry name" value="Methyltransf_11"/>
    <property type="match status" value="1"/>
</dbReference>
<feature type="compositionally biased region" description="Basic residues" evidence="3">
    <location>
        <begin position="515"/>
        <end position="525"/>
    </location>
</feature>
<feature type="compositionally biased region" description="Basic residues" evidence="3">
    <location>
        <begin position="623"/>
        <end position="635"/>
    </location>
</feature>
<evidence type="ECO:0000256" key="3">
    <source>
        <dbReference type="SAM" id="MobiDB-lite"/>
    </source>
</evidence>
<evidence type="ECO:0000256" key="2">
    <source>
        <dbReference type="ARBA" id="ARBA00022679"/>
    </source>
</evidence>
<feature type="region of interest" description="Disordered" evidence="3">
    <location>
        <begin position="606"/>
        <end position="644"/>
    </location>
</feature>
<proteinExistence type="predicted"/>
<sequence>MNLETIHLPLPTSADRRRARAPVDACCVVDARPPPALIYACRGVRLVKSSSREPQLLERSPGRAGFARDGSGPAGARAHLYGCCVSTGDTFRISDFRPSKKIFVYNRSATRHVGRPSALRLKKSRRPHRLPPATEPNVSIKPQKLFDGFSKSVERWKRGLPVGNLCSLQKCILTCSSDINPSIVVSLRSGGAGDGAAVMADGAGGGAGAGESAARGAALERAYVHDVYELAAPAADDDRPAPGVHAFLADLEPGSLVCDVACDVIPPCHAFLQSGRLGVVDLHQSYSCGFFVRERLNNSSVGDSRRGVPEEAYSPGSIGSDRRQLELCGDDGQLRIRFRGVGSRPSPFRVSPVTRRRAGSARYGERDIAGSENARLTPPRLNVARGPPWPRRGGVDASAFDMTNSIPIRHNARNFAALNRLRMMQCAGLTLSDPTFFSRAFLLCAIATLSWLTSQRNSCCTVTNTDLQLKLKNLRRNTSHPPLSKLRGKPLHHHRWLFPAFMADFRASRPPGAGRRGRRAIHHAKPAKDRRTPHAISARGDVILRLRRPCGVSQKGTHDNPDVHNKLSRLLPCRISIMPLVGRTRPATLVFQNTRSWILRHPAGSGRVRQRQIPQRESVGVRAGRRPLHAPRQRRAPPPQRGTCTVQRTKCCRSGLPANDPMSGFDAPTPFLLLPRLPISRRRYAFVTNFTAAEFRALYCIGVVVCDNLCLPFRDESFDAVLSVAVIHHFATAERRARTLRELARVTRIGGRLLLTVWAMEHEGRNFHSQKSIEVFLHKLPNVIGFVVGVAYDIGFASVQMSTTCPYSFSICRQQDVLIPWHRPATLCPPTPAPLWSLGKVVRARRARPPLSSPNETCYSFVRRALQRLTGRRSFLQSWGLRPAARSASRPEPPAADLPIELRRLDDAAPPSRLFSHAADATSTLKSRSLTDIADVERRTLVRSRSSLPSLGGDDVEEAPPSVPTTDSVESRKKTPIGQTEEIHKRGRCRGRSRQANGHEKSCGRNA</sequence>
<evidence type="ECO:0000313" key="5">
    <source>
        <dbReference type="EMBL" id="GBP50229.1"/>
    </source>
</evidence>
<dbReference type="STRING" id="151549.A0A4C1WIQ7"/>
<dbReference type="SUPFAM" id="SSF53335">
    <property type="entry name" value="S-adenosyl-L-methionine-dependent methyltransferases"/>
    <property type="match status" value="1"/>
</dbReference>
<dbReference type="OrthoDB" id="271595at2759"/>
<feature type="compositionally biased region" description="Basic and acidic residues" evidence="3">
    <location>
        <begin position="997"/>
        <end position="1007"/>
    </location>
</feature>
<dbReference type="GO" id="GO:0106335">
    <property type="term" value="F:tRNA (5-carboxymethyluridine(34)-5-O)-methyltransferase activity"/>
    <property type="evidence" value="ECO:0007669"/>
    <property type="project" value="TreeGrafter"/>
</dbReference>
<evidence type="ECO:0000256" key="1">
    <source>
        <dbReference type="ARBA" id="ARBA00022603"/>
    </source>
</evidence>
<dbReference type="CDD" id="cd02440">
    <property type="entry name" value="AdoMet_MTases"/>
    <property type="match status" value="1"/>
</dbReference>
<dbReference type="GO" id="GO:0005634">
    <property type="term" value="C:nucleus"/>
    <property type="evidence" value="ECO:0007669"/>
    <property type="project" value="TreeGrafter"/>
</dbReference>
<dbReference type="GO" id="GO:0030488">
    <property type="term" value="P:tRNA methylation"/>
    <property type="evidence" value="ECO:0007669"/>
    <property type="project" value="TreeGrafter"/>
</dbReference>
<dbReference type="InterPro" id="IPR051422">
    <property type="entry name" value="AlkB_tRNA_MeTrf/Diox"/>
</dbReference>
<comment type="caution">
    <text evidence="5">The sequence shown here is derived from an EMBL/GenBank/DDBJ whole genome shotgun (WGS) entry which is preliminary data.</text>
</comment>
<dbReference type="GO" id="GO:0000049">
    <property type="term" value="F:tRNA binding"/>
    <property type="evidence" value="ECO:0007669"/>
    <property type="project" value="TreeGrafter"/>
</dbReference>
<dbReference type="GO" id="GO:0005737">
    <property type="term" value="C:cytoplasm"/>
    <property type="evidence" value="ECO:0007669"/>
    <property type="project" value="TreeGrafter"/>
</dbReference>
<feature type="domain" description="Methyltransferase type 11" evidence="4">
    <location>
        <begin position="701"/>
        <end position="754"/>
    </location>
</feature>
<protein>
    <submittedName>
        <fullName evidence="5">Probable tRNA methyltransferase 9B</fullName>
    </submittedName>
</protein>
<keyword evidence="6" id="KW-1185">Reference proteome</keyword>
<evidence type="ECO:0000259" key="4">
    <source>
        <dbReference type="Pfam" id="PF08241"/>
    </source>
</evidence>
<dbReference type="GO" id="GO:0002098">
    <property type="term" value="P:tRNA wobble uridine modification"/>
    <property type="evidence" value="ECO:0007669"/>
    <property type="project" value="TreeGrafter"/>
</dbReference>
<dbReference type="PANTHER" id="PTHR13069">
    <property type="entry name" value="ALKYLATED DNA REPAIR PROTEIN ALKB HOMOLOG 8"/>
    <property type="match status" value="1"/>
</dbReference>
<keyword evidence="2 5" id="KW-0808">Transferase</keyword>